<dbReference type="RefSeq" id="WP_307563376.1">
    <property type="nucleotide sequence ID" value="NZ_JAUSQU010000001.1"/>
</dbReference>
<evidence type="ECO:0000313" key="4">
    <source>
        <dbReference type="Proteomes" id="UP001225356"/>
    </source>
</evidence>
<feature type="transmembrane region" description="Helical" evidence="1">
    <location>
        <begin position="90"/>
        <end position="109"/>
    </location>
</feature>
<feature type="transmembrane region" description="Helical" evidence="1">
    <location>
        <begin position="170"/>
        <end position="188"/>
    </location>
</feature>
<feature type="transmembrane region" description="Helical" evidence="1">
    <location>
        <begin position="50"/>
        <end position="70"/>
    </location>
</feature>
<dbReference type="InterPro" id="IPR002656">
    <property type="entry name" value="Acyl_transf_3_dom"/>
</dbReference>
<evidence type="ECO:0000256" key="1">
    <source>
        <dbReference type="SAM" id="Phobius"/>
    </source>
</evidence>
<sequence>MSTSAIEVGPPMTTSRPRLAWLDALRGLAAVAVLLEHMLPWLLPALPRQYLFSLGMYGVLVFFLVSGYIIPVSLEARGDVRAFWISRLFRLYPVYLLVTVFVLVMAFWMPVREQVPRDLSAVSAHVTMLLDVLHIGGLADTMWTLSYEMVFYLVVTALFIGGLHRRSGILSIGFGVVAVVAGLVLSAPLLGGPWPAYVSGVLFLVGMVCLISGRLRAVAAYVLAAMAVVLLLFAGFVPWLGAAILSVMFAGTAIRRWEQGTGRLWPVAVATVLVALSPVWSIQAGWWWVQPGPWFITMALAGATFAGAMALRHRSMPRFLVWLGLVSYSVYLLHHPLLRLTYAVAGDVRAMQPVVQVMLSAGFIALVLGLSRFTYRYLELPMQRLGRRLAQPGLSAGDSAYRSGPVVGASTKRSFSSSEPTG</sequence>
<evidence type="ECO:0000259" key="2">
    <source>
        <dbReference type="Pfam" id="PF01757"/>
    </source>
</evidence>
<name>A0ABT9QIV8_9ACTN</name>
<dbReference type="Pfam" id="PF01757">
    <property type="entry name" value="Acyl_transf_3"/>
    <property type="match status" value="1"/>
</dbReference>
<keyword evidence="1" id="KW-0472">Membrane</keyword>
<evidence type="ECO:0000313" key="3">
    <source>
        <dbReference type="EMBL" id="MDP9846685.1"/>
    </source>
</evidence>
<dbReference type="EMBL" id="JAUSQU010000001">
    <property type="protein sequence ID" value="MDP9846685.1"/>
    <property type="molecule type" value="Genomic_DNA"/>
</dbReference>
<gene>
    <name evidence="3" type="ORF">J2853_005896</name>
</gene>
<proteinExistence type="predicted"/>
<comment type="caution">
    <text evidence="3">The sequence shown here is derived from an EMBL/GenBank/DDBJ whole genome shotgun (WGS) entry which is preliminary data.</text>
</comment>
<keyword evidence="1" id="KW-0812">Transmembrane</keyword>
<keyword evidence="1" id="KW-1133">Transmembrane helix</keyword>
<dbReference type="Proteomes" id="UP001225356">
    <property type="component" value="Unassembled WGS sequence"/>
</dbReference>
<feature type="transmembrane region" description="Helical" evidence="1">
    <location>
        <begin position="145"/>
        <end position="163"/>
    </location>
</feature>
<dbReference type="InterPro" id="IPR050879">
    <property type="entry name" value="Acyltransferase_3"/>
</dbReference>
<feature type="transmembrane region" description="Helical" evidence="1">
    <location>
        <begin position="319"/>
        <end position="337"/>
    </location>
</feature>
<dbReference type="PANTHER" id="PTHR23028">
    <property type="entry name" value="ACETYLTRANSFERASE"/>
    <property type="match status" value="1"/>
</dbReference>
<feature type="domain" description="Acyltransferase 3" evidence="2">
    <location>
        <begin position="20"/>
        <end position="367"/>
    </location>
</feature>
<feature type="transmembrane region" description="Helical" evidence="1">
    <location>
        <begin position="218"/>
        <end position="234"/>
    </location>
</feature>
<dbReference type="PANTHER" id="PTHR23028:SF131">
    <property type="entry name" value="BLR2367 PROTEIN"/>
    <property type="match status" value="1"/>
</dbReference>
<accession>A0ABT9QIV8</accession>
<feature type="transmembrane region" description="Helical" evidence="1">
    <location>
        <begin position="194"/>
        <end position="211"/>
    </location>
</feature>
<keyword evidence="4" id="KW-1185">Reference proteome</keyword>
<protein>
    <submittedName>
        <fullName evidence="3">Peptidoglycan/LPS O-acetylase OafA/YrhL</fullName>
    </submittedName>
</protein>
<feature type="transmembrane region" description="Helical" evidence="1">
    <location>
        <begin position="20"/>
        <end position="43"/>
    </location>
</feature>
<feature type="transmembrane region" description="Helical" evidence="1">
    <location>
        <begin position="294"/>
        <end position="312"/>
    </location>
</feature>
<organism evidence="3 4">
    <name type="scientific">Streptosporangium lutulentum</name>
    <dbReference type="NCBI Taxonomy" id="1461250"/>
    <lineage>
        <taxon>Bacteria</taxon>
        <taxon>Bacillati</taxon>
        <taxon>Actinomycetota</taxon>
        <taxon>Actinomycetes</taxon>
        <taxon>Streptosporangiales</taxon>
        <taxon>Streptosporangiaceae</taxon>
        <taxon>Streptosporangium</taxon>
    </lineage>
</organism>
<feature type="transmembrane region" description="Helical" evidence="1">
    <location>
        <begin position="357"/>
        <end position="378"/>
    </location>
</feature>
<reference evidence="3 4" key="1">
    <citation type="submission" date="2023-07" db="EMBL/GenBank/DDBJ databases">
        <title>Sequencing the genomes of 1000 actinobacteria strains.</title>
        <authorList>
            <person name="Klenk H.-P."/>
        </authorList>
    </citation>
    <scope>NUCLEOTIDE SEQUENCE [LARGE SCALE GENOMIC DNA]</scope>
    <source>
        <strain evidence="3 4">DSM 46740</strain>
    </source>
</reference>